<comment type="caution">
    <text evidence="1">The sequence shown here is derived from an EMBL/GenBank/DDBJ whole genome shotgun (WGS) entry which is preliminary data.</text>
</comment>
<name>A0A4Y2N5V1_ARAVE</name>
<dbReference type="Proteomes" id="UP000499080">
    <property type="component" value="Unassembled WGS sequence"/>
</dbReference>
<evidence type="ECO:0000313" key="2">
    <source>
        <dbReference type="Proteomes" id="UP000499080"/>
    </source>
</evidence>
<evidence type="ECO:0000313" key="1">
    <source>
        <dbReference type="EMBL" id="GBN34818.1"/>
    </source>
</evidence>
<accession>A0A4Y2N5V1</accession>
<sequence length="56" mass="6377">CPVDEDIMGTFEYVHNKTQARVTFQVRPSTLVRSRPKCNVDVPQENRGCDDVRVVA</sequence>
<keyword evidence="2" id="KW-1185">Reference proteome</keyword>
<organism evidence="1 2">
    <name type="scientific">Araneus ventricosus</name>
    <name type="common">Orbweaver spider</name>
    <name type="synonym">Epeira ventricosa</name>
    <dbReference type="NCBI Taxonomy" id="182803"/>
    <lineage>
        <taxon>Eukaryota</taxon>
        <taxon>Metazoa</taxon>
        <taxon>Ecdysozoa</taxon>
        <taxon>Arthropoda</taxon>
        <taxon>Chelicerata</taxon>
        <taxon>Arachnida</taxon>
        <taxon>Araneae</taxon>
        <taxon>Araneomorphae</taxon>
        <taxon>Entelegynae</taxon>
        <taxon>Araneoidea</taxon>
        <taxon>Araneidae</taxon>
        <taxon>Araneus</taxon>
    </lineage>
</organism>
<protein>
    <submittedName>
        <fullName evidence="1">Uncharacterized protein</fullName>
    </submittedName>
</protein>
<feature type="non-terminal residue" evidence="1">
    <location>
        <position position="1"/>
    </location>
</feature>
<proteinExistence type="predicted"/>
<gene>
    <name evidence="1" type="ORF">AVEN_51000_1</name>
</gene>
<reference evidence="1 2" key="1">
    <citation type="journal article" date="2019" name="Sci. Rep.">
        <title>Orb-weaving spider Araneus ventricosus genome elucidates the spidroin gene catalogue.</title>
        <authorList>
            <person name="Kono N."/>
            <person name="Nakamura H."/>
            <person name="Ohtoshi R."/>
            <person name="Moran D.A.P."/>
            <person name="Shinohara A."/>
            <person name="Yoshida Y."/>
            <person name="Fujiwara M."/>
            <person name="Mori M."/>
            <person name="Tomita M."/>
            <person name="Arakawa K."/>
        </authorList>
    </citation>
    <scope>NUCLEOTIDE SEQUENCE [LARGE SCALE GENOMIC DNA]</scope>
</reference>
<dbReference type="EMBL" id="BGPR01008597">
    <property type="protein sequence ID" value="GBN34818.1"/>
    <property type="molecule type" value="Genomic_DNA"/>
</dbReference>
<dbReference type="AlphaFoldDB" id="A0A4Y2N5V1"/>